<feature type="compositionally biased region" description="Low complexity" evidence="1">
    <location>
        <begin position="336"/>
        <end position="354"/>
    </location>
</feature>
<sequence>MTRYMSAKSYHPNSMANRRRVWEAEQRAADDERRRRDRERQLRDERSAAATGPRSSVDFLYSREDRARQQEAVGFVPASSASGRGRPRSPGPANRAAADAPGGRHHRRSGFEAGEDPGLDFANGDDADDDDDDTEGSGLARAHVRHRGQRPDRRAPGPEAASDTGAVVPPDGPGHYDDYTASLTRYIRRPAGRTAPAARLPAAAVQLEPEPEPEPDKSLTARAPGSRPYFRHGARDEDRAQAAAARYLHREDPFAAGSALDSAPGPGLSNVSDDVLLQAALLLEARPEDMVTTPGGPGMPGATGAGAAPGRSLGGGLRLRPSATAIVAPYAAPHGRAPAAASAPSPGPASAARPTVALGPESGETERAAAARALYLRRAVETGDPHIRWLGQLSLQQRRNLWRAIQIQRAAGRRAH</sequence>
<feature type="region of interest" description="Disordered" evidence="1">
    <location>
        <begin position="204"/>
        <end position="236"/>
    </location>
</feature>
<evidence type="ECO:0000313" key="3">
    <source>
        <dbReference type="EMBL" id="KCV68876.1"/>
    </source>
</evidence>
<dbReference type="RefSeq" id="XP_009496447.1">
    <property type="nucleotide sequence ID" value="XM_009498172.1"/>
</dbReference>
<dbReference type="Proteomes" id="UP000030693">
    <property type="component" value="Unassembled WGS sequence"/>
</dbReference>
<dbReference type="AlphaFoldDB" id="A0A058Z410"/>
<feature type="compositionally biased region" description="Acidic residues" evidence="1">
    <location>
        <begin position="113"/>
        <end position="135"/>
    </location>
</feature>
<dbReference type="Pfam" id="PF10197">
    <property type="entry name" value="Cir_N"/>
    <property type="match status" value="1"/>
</dbReference>
<dbReference type="SMART" id="SM01083">
    <property type="entry name" value="Cir_N"/>
    <property type="match status" value="1"/>
</dbReference>
<name>A0A058Z410_FONAL</name>
<feature type="region of interest" description="Disordered" evidence="1">
    <location>
        <begin position="1"/>
        <end position="179"/>
    </location>
</feature>
<keyword evidence="4" id="KW-1185">Reference proteome</keyword>
<protein>
    <recommendedName>
        <fullName evidence="2">CBF1-interacting co-repressor CIR N-terminal domain-containing protein</fullName>
    </recommendedName>
</protein>
<accession>A0A058Z410</accession>
<gene>
    <name evidence="3" type="ORF">H696_04294</name>
</gene>
<dbReference type="InterPro" id="IPR019339">
    <property type="entry name" value="CIR_N_dom"/>
</dbReference>
<proteinExistence type="predicted"/>
<feature type="region of interest" description="Disordered" evidence="1">
    <location>
        <begin position="336"/>
        <end position="364"/>
    </location>
</feature>
<evidence type="ECO:0000313" key="4">
    <source>
        <dbReference type="Proteomes" id="UP000030693"/>
    </source>
</evidence>
<reference evidence="3" key="1">
    <citation type="submission" date="2013-04" db="EMBL/GenBank/DDBJ databases">
        <title>The Genome Sequence of Fonticula alba ATCC 38817.</title>
        <authorList>
            <consortium name="The Broad Institute Genomics Platform"/>
            <person name="Russ C."/>
            <person name="Cuomo C."/>
            <person name="Burger G."/>
            <person name="Gray M.W."/>
            <person name="Holland P.W.H."/>
            <person name="King N."/>
            <person name="Lang F.B.F."/>
            <person name="Roger A.J."/>
            <person name="Ruiz-Trillo I."/>
            <person name="Brown M."/>
            <person name="Walker B."/>
            <person name="Young S."/>
            <person name="Zeng Q."/>
            <person name="Gargeya S."/>
            <person name="Fitzgerald M."/>
            <person name="Haas B."/>
            <person name="Abouelleil A."/>
            <person name="Allen A.W."/>
            <person name="Alvarado L."/>
            <person name="Arachchi H.M."/>
            <person name="Berlin A.M."/>
            <person name="Chapman S.B."/>
            <person name="Gainer-Dewar J."/>
            <person name="Goldberg J."/>
            <person name="Griggs A."/>
            <person name="Gujja S."/>
            <person name="Hansen M."/>
            <person name="Howarth C."/>
            <person name="Imamovic A."/>
            <person name="Ireland A."/>
            <person name="Larimer J."/>
            <person name="McCowan C."/>
            <person name="Murphy C."/>
            <person name="Pearson M."/>
            <person name="Poon T.W."/>
            <person name="Priest M."/>
            <person name="Roberts A."/>
            <person name="Saif S."/>
            <person name="Shea T."/>
            <person name="Sisk P."/>
            <person name="Sykes S."/>
            <person name="Wortman J."/>
            <person name="Nusbaum C."/>
            <person name="Birren B."/>
        </authorList>
    </citation>
    <scope>NUCLEOTIDE SEQUENCE [LARGE SCALE GENOMIC DNA]</scope>
    <source>
        <strain evidence="3">ATCC 38817</strain>
    </source>
</reference>
<evidence type="ECO:0000256" key="1">
    <source>
        <dbReference type="SAM" id="MobiDB-lite"/>
    </source>
</evidence>
<feature type="domain" description="CBF1-interacting co-repressor CIR N-terminal" evidence="2">
    <location>
        <begin position="9"/>
        <end position="45"/>
    </location>
</feature>
<organism evidence="3">
    <name type="scientific">Fonticula alba</name>
    <name type="common">Slime mold</name>
    <dbReference type="NCBI Taxonomy" id="691883"/>
    <lineage>
        <taxon>Eukaryota</taxon>
        <taxon>Rotosphaerida</taxon>
        <taxon>Fonticulaceae</taxon>
        <taxon>Fonticula</taxon>
    </lineage>
</organism>
<evidence type="ECO:0000259" key="2">
    <source>
        <dbReference type="SMART" id="SM01083"/>
    </source>
</evidence>
<dbReference type="EMBL" id="KB932207">
    <property type="protein sequence ID" value="KCV68876.1"/>
    <property type="molecule type" value="Genomic_DNA"/>
</dbReference>
<dbReference type="GeneID" id="20529019"/>
<feature type="compositionally biased region" description="Basic and acidic residues" evidence="1">
    <location>
        <begin position="20"/>
        <end position="47"/>
    </location>
</feature>